<evidence type="ECO:0000313" key="1">
    <source>
        <dbReference type="EMBL" id="AKH47534.1"/>
    </source>
</evidence>
<protein>
    <submittedName>
        <fullName evidence="1">Uncharacterized protein</fullName>
    </submittedName>
</protein>
<reference evidence="1" key="1">
    <citation type="journal article" date="2015" name="Front. Microbiol.">
        <title>Combining genomic sequencing methods to explore viral diversity and reveal potential virus-host interactions.</title>
        <authorList>
            <person name="Chow C.E."/>
            <person name="Winget D.M."/>
            <person name="White R.A.III."/>
            <person name="Hallam S.J."/>
            <person name="Suttle C.A."/>
        </authorList>
    </citation>
    <scope>NUCLEOTIDE SEQUENCE</scope>
    <source>
        <strain evidence="1">H4084948</strain>
    </source>
</reference>
<reference evidence="1" key="2">
    <citation type="submission" date="2015-03" db="EMBL/GenBank/DDBJ databases">
        <authorList>
            <person name="Chow C.-E.T."/>
            <person name="Winget D.M."/>
            <person name="White R.A.III."/>
            <person name="Hallam S.J."/>
            <person name="Suttle C.A."/>
        </authorList>
    </citation>
    <scope>NUCLEOTIDE SEQUENCE</scope>
    <source>
        <strain evidence="1">H4084948</strain>
    </source>
</reference>
<sequence>MSEITGSTGAAKTAIDGIATNGLSGVNNSLAYRVHEVEKHFHSPEFTIGEPETRNAEIDCFSEASVKPFKIDAGDGTAGAGSQQWTEAYGTPLCVIGTGYTSFYGSNVKFDAGTIQIHTVQSTIDKVIQRVQIIWGTGTVGDAITAKQFTSKTLDADDGGGKNAPIDFKMPRGVIGTTKVWVRLWVDNVNTGTMDFFITLHEYIG</sequence>
<proteinExistence type="predicted"/>
<accession>A0A0F7L4S6</accession>
<organism evidence="1">
    <name type="scientific">uncultured marine virus</name>
    <dbReference type="NCBI Taxonomy" id="186617"/>
    <lineage>
        <taxon>Viruses</taxon>
        <taxon>environmental samples</taxon>
    </lineage>
</organism>
<dbReference type="EMBL" id="KR029595">
    <property type="protein sequence ID" value="AKH47534.1"/>
    <property type="molecule type" value="Genomic_DNA"/>
</dbReference>
<name>A0A0F7L4S6_9VIRU</name>